<evidence type="ECO:0000313" key="1">
    <source>
        <dbReference type="EMBL" id="QES88257.1"/>
    </source>
</evidence>
<dbReference type="InterPro" id="IPR011990">
    <property type="entry name" value="TPR-like_helical_dom_sf"/>
</dbReference>
<dbReference type="EMBL" id="CP044016">
    <property type="protein sequence ID" value="QES88257.1"/>
    <property type="molecule type" value="Genomic_DNA"/>
</dbReference>
<dbReference type="Gene3D" id="1.25.40.10">
    <property type="entry name" value="Tetratricopeptide repeat domain"/>
    <property type="match status" value="4"/>
</dbReference>
<organism evidence="1 2">
    <name type="scientific">Rhizosphaericola mali</name>
    <dbReference type="NCBI Taxonomy" id="2545455"/>
    <lineage>
        <taxon>Bacteria</taxon>
        <taxon>Pseudomonadati</taxon>
        <taxon>Bacteroidota</taxon>
        <taxon>Chitinophagia</taxon>
        <taxon>Chitinophagales</taxon>
        <taxon>Chitinophagaceae</taxon>
        <taxon>Rhizosphaericola</taxon>
    </lineage>
</organism>
<name>A0A5P2FZ89_9BACT</name>
<dbReference type="AlphaFoldDB" id="A0A5P2FZ89"/>
<reference evidence="1 2" key="1">
    <citation type="submission" date="2019-09" db="EMBL/GenBank/DDBJ databases">
        <title>Complete genome sequence of Arachidicoccus sp. B3-10 isolated from apple orchard soil.</title>
        <authorList>
            <person name="Kim H.S."/>
            <person name="Han K.-I."/>
            <person name="Suh M.K."/>
            <person name="Lee K.C."/>
            <person name="Eom M.K."/>
            <person name="Kim J.-S."/>
            <person name="Kang S.W."/>
            <person name="Sin Y."/>
            <person name="Lee J.-S."/>
        </authorList>
    </citation>
    <scope>NUCLEOTIDE SEQUENCE [LARGE SCALE GENOMIC DNA]</scope>
    <source>
        <strain evidence="1 2">B3-10</strain>
    </source>
</reference>
<keyword evidence="2" id="KW-1185">Reference proteome</keyword>
<proteinExistence type="predicted"/>
<dbReference type="SMART" id="SM00671">
    <property type="entry name" value="SEL1"/>
    <property type="match status" value="15"/>
</dbReference>
<dbReference type="KEGG" id="arac:E0W69_006095"/>
<dbReference type="Pfam" id="PF08238">
    <property type="entry name" value="Sel1"/>
    <property type="match status" value="15"/>
</dbReference>
<dbReference type="InterPro" id="IPR050767">
    <property type="entry name" value="Sel1_AlgK"/>
</dbReference>
<dbReference type="PANTHER" id="PTHR11102:SF160">
    <property type="entry name" value="ERAD-ASSOCIATED E3 UBIQUITIN-PROTEIN LIGASE COMPONENT HRD3"/>
    <property type="match status" value="1"/>
</dbReference>
<dbReference type="InterPro" id="IPR006597">
    <property type="entry name" value="Sel1-like"/>
</dbReference>
<dbReference type="OrthoDB" id="1045962at2"/>
<protein>
    <submittedName>
        <fullName evidence="1">Sel1 repeat family protein</fullName>
    </submittedName>
</protein>
<sequence>MQLKDRYQLFSESINLEDILAEPLAFENYKLEDFDKWFYFLSVFEKLLEVSKNKSVDAILLKSIYEILINNSADFRASVYLNEEDYTFFHHKLTQQLEHYAQLNTEAWVELGLQFVLSRRFLQNKDLAKKYLEIAQEKGESVAAPLLNYYNYVSIFDFTDKDIALQNLKELAGTQNPWGIIYYNYIQSWGNDSASVPAAIEPLKDNSDKKVQRHYFQILQSYYRSIGDQENLDKTLEIAVNQYDSSYCKYLLTEMKLANTPPEADKTEIIQAFKETFEYGIIEAATSIALILLPQQLSENTADYDEAIYWLNKSWEYGYSYAAYRLGCLYLYNQTLNNANLGLHFIDEGAKANSVDAEIEWAELHLDGRFMDVNDEKAISIFNNLAEKNVPYAKYRLGNFFEYGNKESEPNYEKAFEFYSDAAEQKLPQALYQVGRFYKYGIGNVTPDNEKAKPYFLEAANSNNVQAITELGLLEEVAAEPDYAKAFSYFDTAAQLGYPYANYIKGVYLENDYHKSGAQQPAEAFKCYSYAAEYNDINALYELGRCYRHGIGTDVNPDKAIELYTKAADANHAKALTELGICYEIGFGVSKDLDKALGYFTQAADLGYFYAQYICGRYYMHGFVTQDSQKGLEYFQQAAATNYPYAFIEIGDYYFYDYDQIDQPEKAFEYYKKAEEQGVISDGIGMCYEFGIGVDKNAEAAFNYYQRAAQEGNITAKYRLGRCLYFGIGTNVDATQAFPWFNEAAQDGNIYAAYYAGLQLLEGDGVLADTNKGIEWIQASAEANFPEAQYKLGNCYLMGEGVSEDDEKAMQWFEKAAENGHEGAMKITKRKRR</sequence>
<gene>
    <name evidence="1" type="ORF">E0W69_006095</name>
</gene>
<dbReference type="Proteomes" id="UP000292424">
    <property type="component" value="Chromosome"/>
</dbReference>
<evidence type="ECO:0000313" key="2">
    <source>
        <dbReference type="Proteomes" id="UP000292424"/>
    </source>
</evidence>
<dbReference type="RefSeq" id="WP_131329144.1">
    <property type="nucleotide sequence ID" value="NZ_CP044016.1"/>
</dbReference>
<dbReference type="PANTHER" id="PTHR11102">
    <property type="entry name" value="SEL-1-LIKE PROTEIN"/>
    <property type="match status" value="1"/>
</dbReference>
<dbReference type="SUPFAM" id="SSF81901">
    <property type="entry name" value="HCP-like"/>
    <property type="match status" value="3"/>
</dbReference>
<accession>A0A5P2FZ89</accession>